<keyword evidence="1" id="KW-0812">Transmembrane</keyword>
<gene>
    <name evidence="2" type="ORF">GRI58_14590</name>
</gene>
<keyword evidence="3" id="KW-1185">Reference proteome</keyword>
<proteinExistence type="predicted"/>
<keyword evidence="1" id="KW-1133">Transmembrane helix</keyword>
<evidence type="ECO:0008006" key="4">
    <source>
        <dbReference type="Google" id="ProtNLM"/>
    </source>
</evidence>
<evidence type="ECO:0000313" key="2">
    <source>
        <dbReference type="EMBL" id="MXP30035.1"/>
    </source>
</evidence>
<keyword evidence="1" id="KW-0472">Membrane</keyword>
<protein>
    <recommendedName>
        <fullName evidence="4">DUF2946 domain-containing protein</fullName>
    </recommendedName>
</protein>
<dbReference type="Pfam" id="PF11162">
    <property type="entry name" value="DUF2946"/>
    <property type="match status" value="1"/>
</dbReference>
<reference evidence="2 3" key="1">
    <citation type="submission" date="2019-12" db="EMBL/GenBank/DDBJ databases">
        <title>Genomic-based taxomic classification of the family Erythrobacteraceae.</title>
        <authorList>
            <person name="Xu L."/>
        </authorList>
    </citation>
    <scope>NUCLEOTIDE SEQUENCE [LARGE SCALE GENOMIC DNA]</scope>
    <source>
        <strain evidence="2 3">KEMB 9005-328</strain>
    </source>
</reference>
<organism evidence="2 3">
    <name type="scientific">Qipengyuania algicida</name>
    <dbReference type="NCBI Taxonomy" id="1836209"/>
    <lineage>
        <taxon>Bacteria</taxon>
        <taxon>Pseudomonadati</taxon>
        <taxon>Pseudomonadota</taxon>
        <taxon>Alphaproteobacteria</taxon>
        <taxon>Sphingomonadales</taxon>
        <taxon>Erythrobacteraceae</taxon>
        <taxon>Qipengyuania</taxon>
    </lineage>
</organism>
<dbReference type="Proteomes" id="UP000439780">
    <property type="component" value="Unassembled WGS sequence"/>
</dbReference>
<accession>A0A845AMC3</accession>
<dbReference type="RefSeq" id="WP_160754327.1">
    <property type="nucleotide sequence ID" value="NZ_WTYA01000014.1"/>
</dbReference>
<dbReference type="AlphaFoldDB" id="A0A845AMC3"/>
<dbReference type="EMBL" id="WTYA01000014">
    <property type="protein sequence ID" value="MXP30035.1"/>
    <property type="molecule type" value="Genomic_DNA"/>
</dbReference>
<evidence type="ECO:0000313" key="3">
    <source>
        <dbReference type="Proteomes" id="UP000439780"/>
    </source>
</evidence>
<name>A0A845AMC3_9SPHN</name>
<feature type="transmembrane region" description="Helical" evidence="1">
    <location>
        <begin position="103"/>
        <end position="121"/>
    </location>
</feature>
<evidence type="ECO:0000256" key="1">
    <source>
        <dbReference type="SAM" id="Phobius"/>
    </source>
</evidence>
<sequence length="138" mass="14588">MDALRTWIFGNRFALIALCLLAFSIKAVIPTGYMISPSDGPLMLSVTVCDVSSPGLAKMEMAIPMKAGHHGHQSDQSTKHSDCAFTSLIGGALAGADPIQIEALLAFTLALAFLPLGQLLVHQAAHLRPQTRAPPVQS</sequence>
<dbReference type="InterPro" id="IPR021333">
    <property type="entry name" value="DUF2946"/>
</dbReference>
<comment type="caution">
    <text evidence="2">The sequence shown here is derived from an EMBL/GenBank/DDBJ whole genome shotgun (WGS) entry which is preliminary data.</text>
</comment>
<dbReference type="OrthoDB" id="7428717at2"/>